<gene>
    <name evidence="5" type="ORF">PghCCS26_50230</name>
</gene>
<dbReference type="SMART" id="SM00283">
    <property type="entry name" value="MA"/>
    <property type="match status" value="1"/>
</dbReference>
<protein>
    <submittedName>
        <fullName evidence="5">Methyl-accepting chemotaxis protein</fullName>
    </submittedName>
</protein>
<evidence type="ECO:0000256" key="1">
    <source>
        <dbReference type="ARBA" id="ARBA00023224"/>
    </source>
</evidence>
<keyword evidence="6" id="KW-1185">Reference proteome</keyword>
<proteinExistence type="predicted"/>
<dbReference type="PANTHER" id="PTHR32089">
    <property type="entry name" value="METHYL-ACCEPTING CHEMOTAXIS PROTEIN MCPB"/>
    <property type="match status" value="1"/>
</dbReference>
<evidence type="ECO:0000256" key="2">
    <source>
        <dbReference type="PROSITE-ProRule" id="PRU00284"/>
    </source>
</evidence>
<evidence type="ECO:0000313" key="5">
    <source>
        <dbReference type="EMBL" id="GMK47893.1"/>
    </source>
</evidence>
<evidence type="ECO:0000313" key="6">
    <source>
        <dbReference type="Proteomes" id="UP001285921"/>
    </source>
</evidence>
<keyword evidence="3" id="KW-0812">Transmembrane</keyword>
<organism evidence="5 6">
    <name type="scientific">Paenibacillus glycanilyticus</name>
    <dbReference type="NCBI Taxonomy" id="126569"/>
    <lineage>
        <taxon>Bacteria</taxon>
        <taxon>Bacillati</taxon>
        <taxon>Bacillota</taxon>
        <taxon>Bacilli</taxon>
        <taxon>Bacillales</taxon>
        <taxon>Paenibacillaceae</taxon>
        <taxon>Paenibacillus</taxon>
    </lineage>
</organism>
<accession>A0ABQ6NS25</accession>
<feature type="transmembrane region" description="Helical" evidence="3">
    <location>
        <begin position="65"/>
        <end position="89"/>
    </location>
</feature>
<dbReference type="SUPFAM" id="SSF58104">
    <property type="entry name" value="Methyl-accepting chemotaxis protein (MCP) signaling domain"/>
    <property type="match status" value="1"/>
</dbReference>
<feature type="transmembrane region" description="Helical" evidence="3">
    <location>
        <begin position="38"/>
        <end position="58"/>
    </location>
</feature>
<dbReference type="Gene3D" id="1.10.287.950">
    <property type="entry name" value="Methyl-accepting chemotaxis protein"/>
    <property type="match status" value="1"/>
</dbReference>
<dbReference type="EMBL" id="BTCL01000023">
    <property type="protein sequence ID" value="GMK47893.1"/>
    <property type="molecule type" value="Genomic_DNA"/>
</dbReference>
<keyword evidence="1 2" id="KW-0807">Transducer</keyword>
<dbReference type="RefSeq" id="WP_317981735.1">
    <property type="nucleotide sequence ID" value="NZ_BTCL01000023.1"/>
</dbReference>
<feature type="transmembrane region" description="Helical" evidence="3">
    <location>
        <begin position="138"/>
        <end position="155"/>
    </location>
</feature>
<keyword evidence="3" id="KW-0472">Membrane</keyword>
<comment type="caution">
    <text evidence="5">The sequence shown here is derived from an EMBL/GenBank/DDBJ whole genome shotgun (WGS) entry which is preliminary data.</text>
</comment>
<feature type="transmembrane region" description="Helical" evidence="3">
    <location>
        <begin position="12"/>
        <end position="32"/>
    </location>
</feature>
<sequence>MDYRETLHRRNKLLVNIIWVMLLLGVAVDFLTGAGMDSIIVLAIVGTLTCGGTTILVYKRWLTNYIMYFISTIVTLLTLLLLLTGPIITTYFLVYVNLAIMTLYGNSKAIGYSGLMGVLLTVYCYVSLDKTEIFGNNAPTTMFMYFFMVAVPLYVSTKFSERLQHNIIKQGEQAMLENKRSLELVGQVSSSAGQLNSFSTTLKANMTTAGSISKEVTSAFSEITSSMEAQTSSMNDISEAIRHIEASVASLADRSTEMKGLSASSALLTKAGSEGTSDLEHEMERVNKTIDSSVQLMNELGEQNTSISEIVATIKHISTQTNLLALNAAIEAARAGEHGKGFAVVSHEIRKLAETSQQSTEQIEHILESIRTKTILAADQVLEGQQSVAGSTAAARKVADVMRALASDANKLESHSGEVDYSAEQLQEQYARITGQIVSIAGSTEQNMAAIQEMSASMTTQDSRIVEIVESFLQLDKLTSDLNEMTESRSEK</sequence>
<evidence type="ECO:0000259" key="4">
    <source>
        <dbReference type="PROSITE" id="PS50111"/>
    </source>
</evidence>
<name>A0ABQ6NS25_9BACL</name>
<keyword evidence="3" id="KW-1133">Transmembrane helix</keyword>
<reference evidence="5 6" key="1">
    <citation type="submission" date="2023-05" db="EMBL/GenBank/DDBJ databases">
        <title>Draft genome of Paenibacillus sp. CCS26.</title>
        <authorList>
            <person name="Akita H."/>
            <person name="Shinto Y."/>
            <person name="Kimura Z."/>
        </authorList>
    </citation>
    <scope>NUCLEOTIDE SEQUENCE [LARGE SCALE GENOMIC DNA]</scope>
    <source>
        <strain evidence="5 6">CCS26</strain>
    </source>
</reference>
<dbReference type="PANTHER" id="PTHR32089:SF112">
    <property type="entry name" value="LYSOZYME-LIKE PROTEIN-RELATED"/>
    <property type="match status" value="1"/>
</dbReference>
<evidence type="ECO:0000256" key="3">
    <source>
        <dbReference type="SAM" id="Phobius"/>
    </source>
</evidence>
<dbReference type="Proteomes" id="UP001285921">
    <property type="component" value="Unassembled WGS sequence"/>
</dbReference>
<feature type="transmembrane region" description="Helical" evidence="3">
    <location>
        <begin position="109"/>
        <end position="126"/>
    </location>
</feature>
<feature type="domain" description="Methyl-accepting transducer" evidence="4">
    <location>
        <begin position="205"/>
        <end position="441"/>
    </location>
</feature>
<dbReference type="PROSITE" id="PS50111">
    <property type="entry name" value="CHEMOTAXIS_TRANSDUC_2"/>
    <property type="match status" value="1"/>
</dbReference>
<dbReference type="InterPro" id="IPR004089">
    <property type="entry name" value="MCPsignal_dom"/>
</dbReference>
<dbReference type="Pfam" id="PF00015">
    <property type="entry name" value="MCPsignal"/>
    <property type="match status" value="1"/>
</dbReference>